<feature type="domain" description="Helix-turn-helix" evidence="2">
    <location>
        <begin position="58"/>
        <end position="101"/>
    </location>
</feature>
<accession>A0ABP8VLW2</accession>
<organism evidence="3 4">
    <name type="scientific">Amycolatopsis dongchuanensis</name>
    <dbReference type="NCBI Taxonomy" id="1070866"/>
    <lineage>
        <taxon>Bacteria</taxon>
        <taxon>Bacillati</taxon>
        <taxon>Actinomycetota</taxon>
        <taxon>Actinomycetes</taxon>
        <taxon>Pseudonocardiales</taxon>
        <taxon>Pseudonocardiaceae</taxon>
        <taxon>Amycolatopsis</taxon>
    </lineage>
</organism>
<evidence type="ECO:0000313" key="4">
    <source>
        <dbReference type="Proteomes" id="UP001500192"/>
    </source>
</evidence>
<feature type="compositionally biased region" description="Basic residues" evidence="1">
    <location>
        <begin position="124"/>
        <end position="135"/>
    </location>
</feature>
<gene>
    <name evidence="3" type="ORF">GCM10023214_70570</name>
</gene>
<dbReference type="Proteomes" id="UP001500192">
    <property type="component" value="Unassembled WGS sequence"/>
</dbReference>
<dbReference type="RefSeq" id="WP_428832526.1">
    <property type="nucleotide sequence ID" value="NZ_BAABIB010000149.1"/>
</dbReference>
<sequence>MTTNDRPSAGIGRRATDIATSLASPLVAERARSDAQGADGGIRPLTDQRAADPAPVVFTPAQAAELLQVRESWLRRRAARRQVPCTFLGKHLRFSRANLEQIVADAALPAANAQRRTPGTGASRRPRSRSSSRPR</sequence>
<dbReference type="EMBL" id="BAABIB010000149">
    <property type="protein sequence ID" value="GAA4666711.1"/>
    <property type="molecule type" value="Genomic_DNA"/>
</dbReference>
<feature type="region of interest" description="Disordered" evidence="1">
    <location>
        <begin position="107"/>
        <end position="135"/>
    </location>
</feature>
<evidence type="ECO:0000259" key="2">
    <source>
        <dbReference type="Pfam" id="PF12728"/>
    </source>
</evidence>
<reference evidence="4" key="1">
    <citation type="journal article" date="2019" name="Int. J. Syst. Evol. Microbiol.">
        <title>The Global Catalogue of Microorganisms (GCM) 10K type strain sequencing project: providing services to taxonomists for standard genome sequencing and annotation.</title>
        <authorList>
            <consortium name="The Broad Institute Genomics Platform"/>
            <consortium name="The Broad Institute Genome Sequencing Center for Infectious Disease"/>
            <person name="Wu L."/>
            <person name="Ma J."/>
        </authorList>
    </citation>
    <scope>NUCLEOTIDE SEQUENCE [LARGE SCALE GENOMIC DNA]</scope>
    <source>
        <strain evidence="4">JCM 18054</strain>
    </source>
</reference>
<protein>
    <recommendedName>
        <fullName evidence="2">Helix-turn-helix domain-containing protein</fullName>
    </recommendedName>
</protein>
<evidence type="ECO:0000256" key="1">
    <source>
        <dbReference type="SAM" id="MobiDB-lite"/>
    </source>
</evidence>
<name>A0ABP8VLW2_9PSEU</name>
<keyword evidence="4" id="KW-1185">Reference proteome</keyword>
<comment type="caution">
    <text evidence="3">The sequence shown here is derived from an EMBL/GenBank/DDBJ whole genome shotgun (WGS) entry which is preliminary data.</text>
</comment>
<dbReference type="InterPro" id="IPR041657">
    <property type="entry name" value="HTH_17"/>
</dbReference>
<dbReference type="Pfam" id="PF12728">
    <property type="entry name" value="HTH_17"/>
    <property type="match status" value="1"/>
</dbReference>
<feature type="region of interest" description="Disordered" evidence="1">
    <location>
        <begin position="28"/>
        <end position="53"/>
    </location>
</feature>
<evidence type="ECO:0000313" key="3">
    <source>
        <dbReference type="EMBL" id="GAA4666711.1"/>
    </source>
</evidence>
<proteinExistence type="predicted"/>